<protein>
    <submittedName>
        <fullName evidence="1">Uncharacterized protein</fullName>
    </submittedName>
</protein>
<dbReference type="EMBL" id="JABWDY010040887">
    <property type="protein sequence ID" value="KAF5177814.1"/>
    <property type="molecule type" value="Genomic_DNA"/>
</dbReference>
<accession>A0A7J6UYR9</accession>
<sequence length="68" mass="7371">QSAFWHGSILVADKQLKGGAAIACFFGVNVARRCRWGAFCCWETGNGACAGMTSTLINYISNRRAKVK</sequence>
<reference evidence="1 2" key="1">
    <citation type="submission" date="2020-06" db="EMBL/GenBank/DDBJ databases">
        <title>Transcriptomic and genomic resources for Thalictrum thalictroides and T. hernandezii: Facilitating candidate gene discovery in an emerging model plant lineage.</title>
        <authorList>
            <person name="Arias T."/>
            <person name="Riano-Pachon D.M."/>
            <person name="Di Stilio V.S."/>
        </authorList>
    </citation>
    <scope>NUCLEOTIDE SEQUENCE [LARGE SCALE GENOMIC DNA]</scope>
    <source>
        <strain evidence="2">cv. WT478/WT964</strain>
        <tissue evidence="1">Leaves</tissue>
    </source>
</reference>
<comment type="caution">
    <text evidence="1">The sequence shown here is derived from an EMBL/GenBank/DDBJ whole genome shotgun (WGS) entry which is preliminary data.</text>
</comment>
<keyword evidence="2" id="KW-1185">Reference proteome</keyword>
<gene>
    <name evidence="1" type="ORF">FRX31_032599</name>
</gene>
<dbReference type="AlphaFoldDB" id="A0A7J6UYR9"/>
<evidence type="ECO:0000313" key="1">
    <source>
        <dbReference type="EMBL" id="KAF5177814.1"/>
    </source>
</evidence>
<proteinExistence type="predicted"/>
<organism evidence="1 2">
    <name type="scientific">Thalictrum thalictroides</name>
    <name type="common">Rue-anemone</name>
    <name type="synonym">Anemone thalictroides</name>
    <dbReference type="NCBI Taxonomy" id="46969"/>
    <lineage>
        <taxon>Eukaryota</taxon>
        <taxon>Viridiplantae</taxon>
        <taxon>Streptophyta</taxon>
        <taxon>Embryophyta</taxon>
        <taxon>Tracheophyta</taxon>
        <taxon>Spermatophyta</taxon>
        <taxon>Magnoliopsida</taxon>
        <taxon>Ranunculales</taxon>
        <taxon>Ranunculaceae</taxon>
        <taxon>Thalictroideae</taxon>
        <taxon>Thalictrum</taxon>
    </lineage>
</organism>
<dbReference type="Proteomes" id="UP000554482">
    <property type="component" value="Unassembled WGS sequence"/>
</dbReference>
<evidence type="ECO:0000313" key="2">
    <source>
        <dbReference type="Proteomes" id="UP000554482"/>
    </source>
</evidence>
<feature type="non-terminal residue" evidence="1">
    <location>
        <position position="1"/>
    </location>
</feature>
<name>A0A7J6UYR9_THATH</name>